<dbReference type="SUPFAM" id="SSF46609">
    <property type="entry name" value="Fe,Mn superoxide dismutase (SOD), N-terminal domain"/>
    <property type="match status" value="1"/>
</dbReference>
<dbReference type="OMA" id="MTAREPN"/>
<dbReference type="InterPro" id="IPR036324">
    <property type="entry name" value="Mn/Fe_SOD_N_sf"/>
</dbReference>
<dbReference type="STRING" id="1071378.G0W997"/>
<organism evidence="3 4">
    <name type="scientific">Naumovozyma dairenensis (strain ATCC 10597 / BCRC 20456 / CBS 421 / NBRC 0211 / NRRL Y-12639)</name>
    <name type="common">Saccharomyces dairenensis</name>
    <dbReference type="NCBI Taxonomy" id="1071378"/>
    <lineage>
        <taxon>Eukaryota</taxon>
        <taxon>Fungi</taxon>
        <taxon>Dikarya</taxon>
        <taxon>Ascomycota</taxon>
        <taxon>Saccharomycotina</taxon>
        <taxon>Saccharomycetes</taxon>
        <taxon>Saccharomycetales</taxon>
        <taxon>Saccharomycetaceae</taxon>
        <taxon>Naumovozyma</taxon>
    </lineage>
</organism>
<dbReference type="GO" id="GO:0046872">
    <property type="term" value="F:metal ion binding"/>
    <property type="evidence" value="ECO:0007669"/>
    <property type="project" value="InterPro"/>
</dbReference>
<dbReference type="RefSeq" id="XP_003669601.1">
    <property type="nucleotide sequence ID" value="XM_003669553.1"/>
</dbReference>
<dbReference type="SUPFAM" id="SSF54719">
    <property type="entry name" value="Fe,Mn superoxide dismutase (SOD), C-terminal domain"/>
    <property type="match status" value="1"/>
</dbReference>
<evidence type="ECO:0000313" key="4">
    <source>
        <dbReference type="Proteomes" id="UP000000689"/>
    </source>
</evidence>
<dbReference type="KEGG" id="ndi:NDAI_0D00440"/>
<dbReference type="GO" id="GO:0003735">
    <property type="term" value="F:structural constituent of ribosome"/>
    <property type="evidence" value="ECO:0007669"/>
    <property type="project" value="EnsemblFungi"/>
</dbReference>
<keyword evidence="4" id="KW-1185">Reference proteome</keyword>
<dbReference type="GO" id="GO:0005763">
    <property type="term" value="C:mitochondrial small ribosomal subunit"/>
    <property type="evidence" value="ECO:0007669"/>
    <property type="project" value="EnsemblFungi"/>
</dbReference>
<proteinExistence type="predicted"/>
<dbReference type="GO" id="GO:0004784">
    <property type="term" value="F:superoxide dismutase activity"/>
    <property type="evidence" value="ECO:0007669"/>
    <property type="project" value="InterPro"/>
</dbReference>
<evidence type="ECO:0000256" key="1">
    <source>
        <dbReference type="ARBA" id="ARBA00037226"/>
    </source>
</evidence>
<sequence length="267" mass="31062">MLRMSRSIITRRSIHTIPKLNNITQLQTVGIPQILSAKGFNIIWTQTQDYLCKKLTMNTMGTEMESNYPFHIVLKTSKDPMMSHVFNYASGVHNNHLFIENILPSATGKDNVPSKMFLNRVKEYFDGKTWEELKELMIQEAMTRCLGQGWLFLVERANKRLDLMVLQNNGTPYYFGKNQQLDLNSAINLDEFNQLHDMKRRLKKGKGSPVVEGQEHDNNKDWTVPIICVNLWDHAYLNDYGFLGKKDYIKNVLDNLNWAVINNRLYS</sequence>
<dbReference type="eggNOG" id="KOG0876">
    <property type="taxonomic scope" value="Eukaryota"/>
</dbReference>
<evidence type="ECO:0000313" key="3">
    <source>
        <dbReference type="EMBL" id="CCD24358.1"/>
    </source>
</evidence>
<evidence type="ECO:0000259" key="2">
    <source>
        <dbReference type="Pfam" id="PF02777"/>
    </source>
</evidence>
<dbReference type="InterPro" id="IPR019832">
    <property type="entry name" value="Mn/Fe_SOD_C"/>
</dbReference>
<dbReference type="PANTHER" id="PTHR43595:SF2">
    <property type="entry name" value="SMALL RIBOSOMAL SUBUNIT PROTEIN MS42"/>
    <property type="match status" value="1"/>
</dbReference>
<dbReference type="PANTHER" id="PTHR43595">
    <property type="entry name" value="37S RIBOSOMAL PROTEIN S26, MITOCHONDRIAL"/>
    <property type="match status" value="1"/>
</dbReference>
<dbReference type="Gene3D" id="3.55.40.20">
    <property type="entry name" value="Iron/manganese superoxide dismutase, C-terminal domain"/>
    <property type="match status" value="1"/>
</dbReference>
<feature type="domain" description="Manganese/iron superoxide dismutase C-terminal" evidence="2">
    <location>
        <begin position="210"/>
        <end position="264"/>
    </location>
</feature>
<dbReference type="HOGENOM" id="CLU_057349_1_1_1"/>
<comment type="function">
    <text evidence="1">Component of the mitochondrial ribosome (mitoribosome), a dedicated translation machinery responsible for the synthesis of mitochondrial genome-encoded proteins, including at least some of the essential transmembrane subunits of the mitochondrial respiratory chain. The mitoribosomes are attached to the mitochondrial inner membrane and translation products are cotranslationally integrated into the membrane.</text>
</comment>
<dbReference type="EMBL" id="HE580270">
    <property type="protein sequence ID" value="CCD24358.1"/>
    <property type="molecule type" value="Genomic_DNA"/>
</dbReference>
<dbReference type="OrthoDB" id="275227at2759"/>
<dbReference type="Proteomes" id="UP000000689">
    <property type="component" value="Chromosome 4"/>
</dbReference>
<reference evidence="3 4" key="1">
    <citation type="journal article" date="2011" name="Proc. Natl. Acad. Sci. U.S.A.">
        <title>Evolutionary erosion of yeast sex chromosomes by mating-type switching accidents.</title>
        <authorList>
            <person name="Gordon J.L."/>
            <person name="Armisen D."/>
            <person name="Proux-Wera E."/>
            <person name="Oheigeartaigh S.S."/>
            <person name="Byrne K.P."/>
            <person name="Wolfe K.H."/>
        </authorList>
    </citation>
    <scope>NUCLEOTIDE SEQUENCE [LARGE SCALE GENOMIC DNA]</scope>
    <source>
        <strain evidence="4">ATCC 10597 / BCRC 20456 / CBS 421 / NBRC 0211 / NRRL Y-12639</strain>
    </source>
</reference>
<dbReference type="AlphaFoldDB" id="G0W997"/>
<dbReference type="InterPro" id="IPR036314">
    <property type="entry name" value="SOD_C_sf"/>
</dbReference>
<protein>
    <recommendedName>
        <fullName evidence="2">Manganese/iron superoxide dismutase C-terminal domain-containing protein</fullName>
    </recommendedName>
</protein>
<accession>G0W997</accession>
<dbReference type="Pfam" id="PF02777">
    <property type="entry name" value="Sod_Fe_C"/>
    <property type="match status" value="1"/>
</dbReference>
<dbReference type="GeneID" id="11494862"/>
<gene>
    <name evidence="3" type="primary">NDAI0D00440</name>
    <name evidence="3" type="ordered locus">NDAI_0D00440</name>
</gene>
<name>G0W997_NAUDC</name>